<dbReference type="RefSeq" id="XP_002777595.1">
    <property type="nucleotide sequence ID" value="XM_002777549.1"/>
</dbReference>
<sequence length="236" mass="26197">MVEASNNTKTTSGESPEELPKGLKLTPAQLLPFVGWCILSIKDEDGHMRQIKGSYDIVPFHATTLDNGDVQITTRLSFKNPLKFLSINNESNYYFSINMMFGAFDKKDGMMAMLSGANNEAICDSLPEKCSALYEKAASNGGSLVVKGDVPFADESPEVEFKVTTKEVKLQTRVSSVSVVIPKATFDQWKLYHEAVHRSSKRYEEDDSDKKKDDDEKKGDAKKSADESSSESTKKE</sequence>
<protein>
    <submittedName>
        <fullName evidence="2">Uncharacterized protein</fullName>
    </submittedName>
</protein>
<feature type="region of interest" description="Disordered" evidence="1">
    <location>
        <begin position="1"/>
        <end position="21"/>
    </location>
</feature>
<dbReference type="AlphaFoldDB" id="C5L1I4"/>
<name>C5L1I4_PERM5</name>
<feature type="region of interest" description="Disordered" evidence="1">
    <location>
        <begin position="198"/>
        <end position="236"/>
    </location>
</feature>
<keyword evidence="3" id="KW-1185">Reference proteome</keyword>
<dbReference type="OrthoDB" id="328103at2759"/>
<evidence type="ECO:0000256" key="1">
    <source>
        <dbReference type="SAM" id="MobiDB-lite"/>
    </source>
</evidence>
<dbReference type="OMA" id="IVPFHAT"/>
<organism evidence="3">
    <name type="scientific">Perkinsus marinus (strain ATCC 50983 / TXsc)</name>
    <dbReference type="NCBI Taxonomy" id="423536"/>
    <lineage>
        <taxon>Eukaryota</taxon>
        <taxon>Sar</taxon>
        <taxon>Alveolata</taxon>
        <taxon>Perkinsozoa</taxon>
        <taxon>Perkinsea</taxon>
        <taxon>Perkinsida</taxon>
        <taxon>Perkinsidae</taxon>
        <taxon>Perkinsus</taxon>
    </lineage>
</organism>
<gene>
    <name evidence="2" type="ORF">Pmar_PMAR025966</name>
</gene>
<reference evidence="2 3" key="1">
    <citation type="submission" date="2008-07" db="EMBL/GenBank/DDBJ databases">
        <authorList>
            <person name="El-Sayed N."/>
            <person name="Caler E."/>
            <person name="Inman J."/>
            <person name="Amedeo P."/>
            <person name="Hass B."/>
            <person name="Wortman J."/>
        </authorList>
    </citation>
    <scope>NUCLEOTIDE SEQUENCE [LARGE SCALE GENOMIC DNA]</scope>
    <source>
        <strain evidence="3">ATCC 50983 / TXsc</strain>
    </source>
</reference>
<dbReference type="Proteomes" id="UP000007800">
    <property type="component" value="Unassembled WGS sequence"/>
</dbReference>
<dbReference type="InParanoid" id="C5L1I4"/>
<evidence type="ECO:0000313" key="3">
    <source>
        <dbReference type="Proteomes" id="UP000007800"/>
    </source>
</evidence>
<evidence type="ECO:0000313" key="2">
    <source>
        <dbReference type="EMBL" id="EER09411.1"/>
    </source>
</evidence>
<dbReference type="EMBL" id="GG678316">
    <property type="protein sequence ID" value="EER09411.1"/>
    <property type="molecule type" value="Genomic_DNA"/>
</dbReference>
<accession>C5L1I4</accession>
<proteinExistence type="predicted"/>
<feature type="compositionally biased region" description="Polar residues" evidence="1">
    <location>
        <begin position="1"/>
        <end position="14"/>
    </location>
</feature>
<dbReference type="GeneID" id="9052292"/>